<feature type="compositionally biased region" description="Polar residues" evidence="1">
    <location>
        <begin position="45"/>
        <end position="55"/>
    </location>
</feature>
<protein>
    <recommendedName>
        <fullName evidence="6">CBM1 domain-containing protein</fullName>
    </recommendedName>
</protein>
<accession>J3NX51</accession>
<dbReference type="RefSeq" id="XP_009221933.1">
    <property type="nucleotide sequence ID" value="XM_009223669.1"/>
</dbReference>
<reference evidence="5" key="1">
    <citation type="submission" date="2010-07" db="EMBL/GenBank/DDBJ databases">
        <title>The genome sequence of Gaeumannomyces graminis var. tritici strain R3-111a-1.</title>
        <authorList>
            <consortium name="The Broad Institute Genome Sequencing Platform"/>
            <person name="Ma L.-J."/>
            <person name="Dead R."/>
            <person name="Young S."/>
            <person name="Zeng Q."/>
            <person name="Koehrsen M."/>
            <person name="Alvarado L."/>
            <person name="Berlin A."/>
            <person name="Chapman S.B."/>
            <person name="Chen Z."/>
            <person name="Freedman E."/>
            <person name="Gellesch M."/>
            <person name="Goldberg J."/>
            <person name="Griggs A."/>
            <person name="Gujja S."/>
            <person name="Heilman E.R."/>
            <person name="Heiman D."/>
            <person name="Hepburn T."/>
            <person name="Howarth C."/>
            <person name="Jen D."/>
            <person name="Larson L."/>
            <person name="Mehta T."/>
            <person name="Neiman D."/>
            <person name="Pearson M."/>
            <person name="Roberts A."/>
            <person name="Saif S."/>
            <person name="Shea T."/>
            <person name="Shenoy N."/>
            <person name="Sisk P."/>
            <person name="Stolte C."/>
            <person name="Sykes S."/>
            <person name="Walk T."/>
            <person name="White J."/>
            <person name="Yandava C."/>
            <person name="Haas B."/>
            <person name="Nusbaum C."/>
            <person name="Birren B."/>
        </authorList>
    </citation>
    <scope>NUCLEOTIDE SEQUENCE [LARGE SCALE GENOMIC DNA]</scope>
    <source>
        <strain evidence="5">R3-111a-1</strain>
    </source>
</reference>
<dbReference type="EnsemblFungi" id="EJT75933">
    <property type="protein sequence ID" value="EJT75933"/>
    <property type="gene ID" value="GGTG_05858"/>
</dbReference>
<dbReference type="Proteomes" id="UP000006039">
    <property type="component" value="Unassembled WGS sequence"/>
</dbReference>
<reference evidence="4" key="5">
    <citation type="submission" date="2018-04" db="UniProtKB">
        <authorList>
            <consortium name="EnsemblFungi"/>
        </authorList>
    </citation>
    <scope>IDENTIFICATION</scope>
    <source>
        <strain evidence="4">R3-111a-1</strain>
    </source>
</reference>
<dbReference type="AlphaFoldDB" id="J3NX51"/>
<dbReference type="HOGENOM" id="CLU_2812504_0_0_1"/>
<evidence type="ECO:0008006" key="6">
    <source>
        <dbReference type="Google" id="ProtNLM"/>
    </source>
</evidence>
<reference evidence="4" key="4">
    <citation type="journal article" date="2015" name="G3 (Bethesda)">
        <title>Genome sequences of three phytopathogenic species of the Magnaporthaceae family of fungi.</title>
        <authorList>
            <person name="Okagaki L.H."/>
            <person name="Nunes C.C."/>
            <person name="Sailsbery J."/>
            <person name="Clay B."/>
            <person name="Brown D."/>
            <person name="John T."/>
            <person name="Oh Y."/>
            <person name="Young N."/>
            <person name="Fitzgerald M."/>
            <person name="Haas B.J."/>
            <person name="Zeng Q."/>
            <person name="Young S."/>
            <person name="Adiconis X."/>
            <person name="Fan L."/>
            <person name="Levin J.Z."/>
            <person name="Mitchell T.K."/>
            <person name="Okubara P.A."/>
            <person name="Farman M.L."/>
            <person name="Kohn L.M."/>
            <person name="Birren B."/>
            <person name="Ma L.-J."/>
            <person name="Dean R.A."/>
        </authorList>
    </citation>
    <scope>NUCLEOTIDE SEQUENCE</scope>
    <source>
        <strain evidence="4">R3-111a-1</strain>
    </source>
</reference>
<name>J3NX51_GAET3</name>
<proteinExistence type="predicted"/>
<evidence type="ECO:0000313" key="4">
    <source>
        <dbReference type="EnsemblFungi" id="EJT75933"/>
    </source>
</evidence>
<evidence type="ECO:0000313" key="3">
    <source>
        <dbReference type="EMBL" id="EJT75933.1"/>
    </source>
</evidence>
<organism evidence="3">
    <name type="scientific">Gaeumannomyces tritici (strain R3-111a-1)</name>
    <name type="common">Wheat and barley take-all root rot fungus</name>
    <name type="synonym">Gaeumannomyces graminis var. tritici</name>
    <dbReference type="NCBI Taxonomy" id="644352"/>
    <lineage>
        <taxon>Eukaryota</taxon>
        <taxon>Fungi</taxon>
        <taxon>Dikarya</taxon>
        <taxon>Ascomycota</taxon>
        <taxon>Pezizomycotina</taxon>
        <taxon>Sordariomycetes</taxon>
        <taxon>Sordariomycetidae</taxon>
        <taxon>Magnaporthales</taxon>
        <taxon>Magnaporthaceae</taxon>
        <taxon>Gaeumannomyces</taxon>
    </lineage>
</organism>
<feature type="signal peptide" evidence="2">
    <location>
        <begin position="1"/>
        <end position="23"/>
    </location>
</feature>
<feature type="region of interest" description="Disordered" evidence="1">
    <location>
        <begin position="45"/>
        <end position="67"/>
    </location>
</feature>
<sequence>MELGARPVLIAVVLLLGPGPGSGSLAGGYGPGAAILEGVYDDGVSGQSLPSSSTPDCAYPSGWPSCN</sequence>
<gene>
    <name evidence="4" type="primary">20346316</name>
    <name evidence="3" type="ORF">GGTG_05858</name>
</gene>
<evidence type="ECO:0000313" key="5">
    <source>
        <dbReference type="Proteomes" id="UP000006039"/>
    </source>
</evidence>
<evidence type="ECO:0000256" key="1">
    <source>
        <dbReference type="SAM" id="MobiDB-lite"/>
    </source>
</evidence>
<keyword evidence="5" id="KW-1185">Reference proteome</keyword>
<keyword evidence="2" id="KW-0732">Signal</keyword>
<dbReference type="EMBL" id="GL385397">
    <property type="protein sequence ID" value="EJT75933.1"/>
    <property type="molecule type" value="Genomic_DNA"/>
</dbReference>
<dbReference type="VEuPathDB" id="FungiDB:GGTG_05858"/>
<evidence type="ECO:0000256" key="2">
    <source>
        <dbReference type="SAM" id="SignalP"/>
    </source>
</evidence>
<dbReference type="GeneID" id="20346316"/>
<reference evidence="3" key="2">
    <citation type="submission" date="2010-07" db="EMBL/GenBank/DDBJ databases">
        <authorList>
            <consortium name="The Broad Institute Genome Sequencing Platform"/>
            <consortium name="Broad Institute Genome Sequencing Center for Infectious Disease"/>
            <person name="Ma L.-J."/>
            <person name="Dead R."/>
            <person name="Young S."/>
            <person name="Zeng Q."/>
            <person name="Koehrsen M."/>
            <person name="Alvarado L."/>
            <person name="Berlin A."/>
            <person name="Chapman S.B."/>
            <person name="Chen Z."/>
            <person name="Freedman E."/>
            <person name="Gellesch M."/>
            <person name="Goldberg J."/>
            <person name="Griggs A."/>
            <person name="Gujja S."/>
            <person name="Heilman E.R."/>
            <person name="Heiman D."/>
            <person name="Hepburn T."/>
            <person name="Howarth C."/>
            <person name="Jen D."/>
            <person name="Larson L."/>
            <person name="Mehta T."/>
            <person name="Neiman D."/>
            <person name="Pearson M."/>
            <person name="Roberts A."/>
            <person name="Saif S."/>
            <person name="Shea T."/>
            <person name="Shenoy N."/>
            <person name="Sisk P."/>
            <person name="Stolte C."/>
            <person name="Sykes S."/>
            <person name="Walk T."/>
            <person name="White J."/>
            <person name="Yandava C."/>
            <person name="Haas B."/>
            <person name="Nusbaum C."/>
            <person name="Birren B."/>
        </authorList>
    </citation>
    <scope>NUCLEOTIDE SEQUENCE</scope>
    <source>
        <strain evidence="3">R3-111a-1</strain>
    </source>
</reference>
<reference evidence="3" key="3">
    <citation type="submission" date="2010-09" db="EMBL/GenBank/DDBJ databases">
        <title>Annotation of Gaeumannomyces graminis var. tritici R3-111a-1.</title>
        <authorList>
            <consortium name="The Broad Institute Genome Sequencing Platform"/>
            <person name="Ma L.-J."/>
            <person name="Dead R."/>
            <person name="Young S.K."/>
            <person name="Zeng Q."/>
            <person name="Gargeya S."/>
            <person name="Fitzgerald M."/>
            <person name="Haas B."/>
            <person name="Abouelleil A."/>
            <person name="Alvarado L."/>
            <person name="Arachchi H.M."/>
            <person name="Berlin A."/>
            <person name="Brown A."/>
            <person name="Chapman S.B."/>
            <person name="Chen Z."/>
            <person name="Dunbar C."/>
            <person name="Freedman E."/>
            <person name="Gearin G."/>
            <person name="Gellesch M."/>
            <person name="Goldberg J."/>
            <person name="Griggs A."/>
            <person name="Gujja S."/>
            <person name="Heiman D."/>
            <person name="Howarth C."/>
            <person name="Larson L."/>
            <person name="Lui A."/>
            <person name="MacDonald P.J.P."/>
            <person name="Mehta T."/>
            <person name="Montmayeur A."/>
            <person name="Murphy C."/>
            <person name="Neiman D."/>
            <person name="Pearson M."/>
            <person name="Priest M."/>
            <person name="Roberts A."/>
            <person name="Saif S."/>
            <person name="Shea T."/>
            <person name="Shenoy N."/>
            <person name="Sisk P."/>
            <person name="Stolte C."/>
            <person name="Sykes S."/>
            <person name="Yandava C."/>
            <person name="Wortman J."/>
            <person name="Nusbaum C."/>
            <person name="Birren B."/>
        </authorList>
    </citation>
    <scope>NUCLEOTIDE SEQUENCE</scope>
    <source>
        <strain evidence="3">R3-111a-1</strain>
    </source>
</reference>
<feature type="chain" id="PRO_5015094608" description="CBM1 domain-containing protein" evidence="2">
    <location>
        <begin position="24"/>
        <end position="67"/>
    </location>
</feature>